<dbReference type="eggNOG" id="KOG4172">
    <property type="taxonomic scope" value="Eukaryota"/>
</dbReference>
<dbReference type="PROSITE" id="PS50089">
    <property type="entry name" value="ZF_RING_2"/>
    <property type="match status" value="1"/>
</dbReference>
<evidence type="ECO:0000256" key="13">
    <source>
        <dbReference type="PROSITE-ProRule" id="PRU00175"/>
    </source>
</evidence>
<dbReference type="HOGENOM" id="CLU_013230_0_0_1"/>
<dbReference type="Gene3D" id="2.60.120.920">
    <property type="match status" value="2"/>
</dbReference>
<dbReference type="FunCoup" id="E3MAL5">
    <property type="interactions" value="1003"/>
</dbReference>
<evidence type="ECO:0000256" key="1">
    <source>
        <dbReference type="ARBA" id="ARBA00000900"/>
    </source>
</evidence>
<keyword evidence="10" id="KW-0833">Ubl conjugation pathway</keyword>
<dbReference type="GO" id="GO:0007219">
    <property type="term" value="P:Notch signaling pathway"/>
    <property type="evidence" value="ECO:0007669"/>
    <property type="project" value="UniProtKB-KW"/>
</dbReference>
<comment type="catalytic activity">
    <reaction evidence="1">
        <text>S-ubiquitinyl-[E2 ubiquitin-conjugating enzyme]-L-cysteine + [acceptor protein]-L-lysine = [E2 ubiquitin-conjugating enzyme]-L-cysteine + N(6)-ubiquitinyl-[acceptor protein]-L-lysine.</text>
        <dbReference type="EC" id="2.3.2.27"/>
    </reaction>
</comment>
<dbReference type="InterPro" id="IPR013083">
    <property type="entry name" value="Znf_RING/FYVE/PHD"/>
</dbReference>
<dbReference type="Gene3D" id="3.30.40.10">
    <property type="entry name" value="Zinc/RING finger domain, C3HC4 (zinc finger)"/>
    <property type="match status" value="1"/>
</dbReference>
<feature type="compositionally biased region" description="Low complexity" evidence="14">
    <location>
        <begin position="24"/>
        <end position="42"/>
    </location>
</feature>
<accession>E3MAL5</accession>
<dbReference type="Proteomes" id="UP000008281">
    <property type="component" value="Unassembled WGS sequence"/>
</dbReference>
<evidence type="ECO:0000256" key="12">
    <source>
        <dbReference type="ARBA" id="ARBA00022976"/>
    </source>
</evidence>
<keyword evidence="12" id="KW-0914">Notch signaling pathway</keyword>
<feature type="domain" description="NHR" evidence="16">
    <location>
        <begin position="114"/>
        <end position="269"/>
    </location>
</feature>
<dbReference type="InterPro" id="IPR037962">
    <property type="entry name" value="Neuralized"/>
</dbReference>
<keyword evidence="6" id="KW-0808">Transferase</keyword>
<gene>
    <name evidence="17" type="ORF">CRE_16814</name>
</gene>
<dbReference type="OMA" id="DAVLYMC"/>
<reference evidence="17" key="1">
    <citation type="submission" date="2007-07" db="EMBL/GenBank/DDBJ databases">
        <title>PCAP assembly of the Caenorhabditis remanei genome.</title>
        <authorList>
            <consortium name="The Caenorhabditis remanei Sequencing Consortium"/>
            <person name="Wilson R.K."/>
        </authorList>
    </citation>
    <scope>NUCLEOTIDE SEQUENCE [LARGE SCALE GENOMIC DNA]</scope>
    <source>
        <strain evidence="17">PB4641</strain>
    </source>
</reference>
<dbReference type="InterPro" id="IPR001841">
    <property type="entry name" value="Znf_RING"/>
</dbReference>
<evidence type="ECO:0000256" key="11">
    <source>
        <dbReference type="ARBA" id="ARBA00022833"/>
    </source>
</evidence>
<keyword evidence="18" id="KW-1185">Reference proteome</keyword>
<evidence type="ECO:0000256" key="10">
    <source>
        <dbReference type="ARBA" id="ARBA00022786"/>
    </source>
</evidence>
<dbReference type="InterPro" id="IPR006573">
    <property type="entry name" value="NHR_dom"/>
</dbReference>
<evidence type="ECO:0000256" key="8">
    <source>
        <dbReference type="ARBA" id="ARBA00022737"/>
    </source>
</evidence>
<dbReference type="AlphaFoldDB" id="E3MAL5"/>
<feature type="compositionally biased region" description="Basic and acidic residues" evidence="14">
    <location>
        <begin position="1"/>
        <end position="23"/>
    </location>
</feature>
<feature type="domain" description="RING-type" evidence="15">
    <location>
        <begin position="643"/>
        <end position="682"/>
    </location>
</feature>
<evidence type="ECO:0000259" key="16">
    <source>
        <dbReference type="PROSITE" id="PS51065"/>
    </source>
</evidence>
<comment type="subcellular location">
    <subcellularLocation>
        <location evidence="2">Cytoplasm</location>
    </subcellularLocation>
</comment>
<feature type="region of interest" description="Disordered" evidence="14">
    <location>
        <begin position="491"/>
        <end position="544"/>
    </location>
</feature>
<feature type="region of interest" description="Disordered" evidence="14">
    <location>
        <begin position="576"/>
        <end position="619"/>
    </location>
</feature>
<dbReference type="OrthoDB" id="6078042at2759"/>
<evidence type="ECO:0000313" key="17">
    <source>
        <dbReference type="EMBL" id="EFO97234.1"/>
    </source>
</evidence>
<dbReference type="FunFam" id="3.30.40.10:FF:000056">
    <property type="entry name" value="Putative E3 ubiquitin-protein ligase NEURL1B"/>
    <property type="match status" value="1"/>
</dbReference>
<evidence type="ECO:0000259" key="15">
    <source>
        <dbReference type="PROSITE" id="PS50089"/>
    </source>
</evidence>
<evidence type="ECO:0000256" key="7">
    <source>
        <dbReference type="ARBA" id="ARBA00022723"/>
    </source>
</evidence>
<feature type="compositionally biased region" description="Basic and acidic residues" evidence="14">
    <location>
        <begin position="491"/>
        <end position="505"/>
    </location>
</feature>
<dbReference type="InParanoid" id="E3MAL5"/>
<dbReference type="SMART" id="SM00184">
    <property type="entry name" value="RING"/>
    <property type="match status" value="1"/>
</dbReference>
<dbReference type="Pfam" id="PF07177">
    <property type="entry name" value="Neuralized"/>
    <property type="match status" value="2"/>
</dbReference>
<dbReference type="PANTHER" id="PTHR12429">
    <property type="entry name" value="NEURALIZED"/>
    <property type="match status" value="1"/>
</dbReference>
<sequence length="694" mass="76963">MVQLAEFERSNFSEERELTERSPLRSSPPSSYSRPSSSRLSPFVGSYSNCDSVDELCDRLSRYHRQVRDMLNFGSIQIDEETRDIINQVGSVPGNKPPLLFHEIHGSNVMIMKSKIFHRSKQNIQKLFSDGRMAKRKESFCKGLAFSSRPIEIDENICLRLCEVGTSWSGVLRFGVTNEDPEQYRSIPVPTFACPDLTTKDGYWAKALPERYSTQGNILHFYVNQQGELFYGINGTQKGMFLTGINVRSPIWLILDIYGNSVAVEIYDASEFQPRRNAPPPPQIFPPLGHRLARPVPLPAVAARVNSPNFESSSASRTDDSGVTPIRFHHVKGCHITLNPFRNIATRDQAEYSQGYVFTERPIKNNEKVMIQITEVQRLYEGGLAFGVTCCDPATIRVAELPEDSSDLVEMPEYWVGIKDIALQPKANSILSFWITDSGEVKFEVDSNGARTCLHVDNSLKLYMYFDVYGSTIGIRLMGCLPVLRSHSPSAREIRESSSRSDRNDQPLSIPKRPARIMDPSSSSLFAPPALPARPPPAPHSPLRVNIRDSLESSSSAPTFPRTTIDDLLLGDLLPRTAPPPVAPRTTIASSASTSRLPSRPTTSAMMSPPAFSPPPLPTSFQNLAVSSGNDKEGEAPGEGDECTICMDAPVNSVLYTCGHMCMCFDCGRRLLTTKGTCPICRAPVQDVIKTYKS</sequence>
<dbReference type="FunFam" id="2.60.120.920:FF:000005">
    <property type="entry name" value="Putative E3 ubiquitin-protein ligase NEURL1B"/>
    <property type="match status" value="2"/>
</dbReference>
<evidence type="ECO:0000313" key="18">
    <source>
        <dbReference type="Proteomes" id="UP000008281"/>
    </source>
</evidence>
<dbReference type="SMART" id="SM00588">
    <property type="entry name" value="NEUZ"/>
    <property type="match status" value="2"/>
</dbReference>
<protein>
    <recommendedName>
        <fullName evidence="4">RING-type E3 ubiquitin transferase</fullName>
        <ecNumber evidence="4">2.3.2.27</ecNumber>
    </recommendedName>
</protein>
<dbReference type="Pfam" id="PF13920">
    <property type="entry name" value="zf-C3HC4_3"/>
    <property type="match status" value="1"/>
</dbReference>
<dbReference type="EC" id="2.3.2.27" evidence="4"/>
<feature type="compositionally biased region" description="Pro residues" evidence="14">
    <location>
        <begin position="529"/>
        <end position="540"/>
    </location>
</feature>
<feature type="compositionally biased region" description="Low complexity" evidence="14">
    <location>
        <begin position="584"/>
        <end position="610"/>
    </location>
</feature>
<dbReference type="GO" id="GO:0008270">
    <property type="term" value="F:zinc ion binding"/>
    <property type="evidence" value="ECO:0007669"/>
    <property type="project" value="UniProtKB-KW"/>
</dbReference>
<dbReference type="GO" id="GO:0061630">
    <property type="term" value="F:ubiquitin protein ligase activity"/>
    <property type="evidence" value="ECO:0007669"/>
    <property type="project" value="UniProtKB-EC"/>
</dbReference>
<keyword evidence="8" id="KW-0677">Repeat</keyword>
<organism evidence="18">
    <name type="scientific">Caenorhabditis remanei</name>
    <name type="common">Caenorhabditis vulgaris</name>
    <dbReference type="NCBI Taxonomy" id="31234"/>
    <lineage>
        <taxon>Eukaryota</taxon>
        <taxon>Metazoa</taxon>
        <taxon>Ecdysozoa</taxon>
        <taxon>Nematoda</taxon>
        <taxon>Chromadorea</taxon>
        <taxon>Rhabditida</taxon>
        <taxon>Rhabditina</taxon>
        <taxon>Rhabditomorpha</taxon>
        <taxon>Rhabditoidea</taxon>
        <taxon>Rhabditidae</taxon>
        <taxon>Peloderinae</taxon>
        <taxon>Caenorhabditis</taxon>
    </lineage>
</organism>
<comment type="pathway">
    <text evidence="3">Protein modification; protein ubiquitination.</text>
</comment>
<feature type="domain" description="NHR" evidence="16">
    <location>
        <begin position="325"/>
        <end position="480"/>
    </location>
</feature>
<dbReference type="GO" id="GO:0005737">
    <property type="term" value="C:cytoplasm"/>
    <property type="evidence" value="ECO:0007669"/>
    <property type="project" value="UniProtKB-SubCell"/>
</dbReference>
<dbReference type="EMBL" id="DS268432">
    <property type="protein sequence ID" value="EFO97234.1"/>
    <property type="molecule type" value="Genomic_DNA"/>
</dbReference>
<keyword evidence="9 13" id="KW-0863">Zinc-finger</keyword>
<proteinExistence type="predicted"/>
<keyword evidence="5" id="KW-0963">Cytoplasm</keyword>
<evidence type="ECO:0000256" key="5">
    <source>
        <dbReference type="ARBA" id="ARBA00022490"/>
    </source>
</evidence>
<evidence type="ECO:0000256" key="6">
    <source>
        <dbReference type="ARBA" id="ARBA00022679"/>
    </source>
</evidence>
<evidence type="ECO:0000256" key="3">
    <source>
        <dbReference type="ARBA" id="ARBA00004906"/>
    </source>
</evidence>
<dbReference type="PANTHER" id="PTHR12429:SF6">
    <property type="entry name" value="PROTEIN NEURALIZED"/>
    <property type="match status" value="1"/>
</dbReference>
<dbReference type="eggNOG" id="KOG4625">
    <property type="taxonomic scope" value="Eukaryota"/>
</dbReference>
<dbReference type="STRING" id="31234.E3MAL5"/>
<keyword evidence="11" id="KW-0862">Zinc</keyword>
<dbReference type="PROSITE" id="PS51065">
    <property type="entry name" value="NHR"/>
    <property type="match status" value="2"/>
</dbReference>
<name>E3MAL5_CAERE</name>
<feature type="region of interest" description="Disordered" evidence="14">
    <location>
        <begin position="1"/>
        <end position="42"/>
    </location>
</feature>
<evidence type="ECO:0000256" key="4">
    <source>
        <dbReference type="ARBA" id="ARBA00012483"/>
    </source>
</evidence>
<dbReference type="CDD" id="cd16647">
    <property type="entry name" value="mRING-HC-C3HC5_NEU1"/>
    <property type="match status" value="1"/>
</dbReference>
<keyword evidence="7" id="KW-0479">Metal-binding</keyword>
<evidence type="ECO:0000256" key="9">
    <source>
        <dbReference type="ARBA" id="ARBA00022771"/>
    </source>
</evidence>
<evidence type="ECO:0000256" key="2">
    <source>
        <dbReference type="ARBA" id="ARBA00004496"/>
    </source>
</evidence>
<dbReference type="SUPFAM" id="SSF57850">
    <property type="entry name" value="RING/U-box"/>
    <property type="match status" value="1"/>
</dbReference>
<dbReference type="InterPro" id="IPR043136">
    <property type="entry name" value="B30.2/SPRY_sf"/>
</dbReference>
<evidence type="ECO:0000256" key="14">
    <source>
        <dbReference type="SAM" id="MobiDB-lite"/>
    </source>
</evidence>